<feature type="region of interest" description="Disordered" evidence="8">
    <location>
        <begin position="541"/>
        <end position="604"/>
    </location>
</feature>
<feature type="domain" description="Copper-fist" evidence="9">
    <location>
        <begin position="1"/>
        <end position="40"/>
    </location>
</feature>
<sequence length="674" mass="71948">MVLISDKKYACETCIKGHRSSACKHTDRPLFEIKKKGRPVTQCEHCRELRKTKQVHVKCICEVKEPPSPVSLLPGKPKKKGTPVIPAEAAFPHGVPSELASDSEQGGSRPSCSCKAGTGDCHCWTPRTRPNRRASPSLSPIPSPTQSAPSPTLEPKEPRNSHHILARIAELRPVLPRMSARDVALQAQTSSQHDLFHGSTHHHVDHFSPYGRAYAHEGGFYQQDARSLDSLHSVTSLSSHLSGRSQGKSSKAGQKSPIENSSKGHTQRSASFDGHSGTSAGFFGGAVAPEADWRLAPSLSRVAPVEAAPYPRSEPSFPLDDVSRSEAAYPRSEPGAPAEDGFPMDLATMRMCGCGDGCACPGCSVHNPLGSNPSSTSASPTPGQKRCADTSCGDACLDCTMLDLTGFGGFTSPTVASPTKQEDTITSPFEMFPSDTAGAPTPAPEAQFQLENYDLEGVPERLDLDLELEDYGVPYGPVNAFEQIDEWIQALPPPPPSGELPSPFELAETELTFDGSGAPSWGAVRMFDVDVEQADALNVLPARSTTSTSSSSLDHRPTTGLSGGSPDPSMLYSHSRGSSGAFLTVPGPDAHRRSRSSSSASSDVSSGIFAQHAYGSLEQTPVPGSTLKQQQQQHLSTEMSMMVMHPTLMQTFIAPPPVGSALDDFMDDEQMSFY</sequence>
<comment type="subcellular location">
    <subcellularLocation>
        <location evidence="1">Nucleus</location>
    </subcellularLocation>
</comment>
<protein>
    <submittedName>
        <fullName evidence="10">ACE1 transcriptional factor</fullName>
    </submittedName>
</protein>
<dbReference type="Proteomes" id="UP000815677">
    <property type="component" value="Unassembled WGS sequence"/>
</dbReference>
<dbReference type="PANTHER" id="PTHR28088:SF5">
    <property type="entry name" value="TRANSCRIPTIONAL ACTIVATOR HAA1-RELATED"/>
    <property type="match status" value="1"/>
</dbReference>
<dbReference type="Gene3D" id="3.90.430.10">
    <property type="entry name" value="Copper fist DNA-binding domain"/>
    <property type="match status" value="1"/>
</dbReference>
<proteinExistence type="predicted"/>
<feature type="compositionally biased region" description="Polar residues" evidence="8">
    <location>
        <begin position="100"/>
        <end position="111"/>
    </location>
</feature>
<evidence type="ECO:0000256" key="8">
    <source>
        <dbReference type="SAM" id="MobiDB-lite"/>
    </source>
</evidence>
<dbReference type="PROSITE" id="PS01119">
    <property type="entry name" value="COPPER_FIST_1"/>
    <property type="match status" value="1"/>
</dbReference>
<dbReference type="SMART" id="SM00412">
    <property type="entry name" value="Cu_FIST"/>
    <property type="match status" value="1"/>
</dbReference>
<dbReference type="Pfam" id="PF00649">
    <property type="entry name" value="Copper-fist"/>
    <property type="match status" value="1"/>
</dbReference>
<feature type="region of interest" description="Disordered" evidence="8">
    <location>
        <begin position="237"/>
        <end position="276"/>
    </location>
</feature>
<evidence type="ECO:0000256" key="4">
    <source>
        <dbReference type="ARBA" id="ARBA00023008"/>
    </source>
</evidence>
<dbReference type="InterPro" id="IPR051763">
    <property type="entry name" value="Copper_Homeo_Regul"/>
</dbReference>
<keyword evidence="2" id="KW-0479">Metal-binding</keyword>
<reference evidence="10" key="1">
    <citation type="submission" date="2014-09" db="EMBL/GenBank/DDBJ databases">
        <title>Genome sequence of the luminous mushroom Mycena chlorophos for searching fungal bioluminescence genes.</title>
        <authorList>
            <person name="Tanaka Y."/>
            <person name="Kasuga D."/>
            <person name="Oba Y."/>
            <person name="Hase S."/>
            <person name="Sato K."/>
            <person name="Oba Y."/>
            <person name="Sakakibara Y."/>
        </authorList>
    </citation>
    <scope>NUCLEOTIDE SEQUENCE</scope>
</reference>
<evidence type="ECO:0000256" key="2">
    <source>
        <dbReference type="ARBA" id="ARBA00022723"/>
    </source>
</evidence>
<keyword evidence="5" id="KW-0805">Transcription regulation</keyword>
<dbReference type="InterPro" id="IPR001083">
    <property type="entry name" value="Cu_fist_DNA-bd_dom"/>
</dbReference>
<evidence type="ECO:0000256" key="5">
    <source>
        <dbReference type="ARBA" id="ARBA00023015"/>
    </source>
</evidence>
<keyword evidence="6" id="KW-0804">Transcription</keyword>
<keyword evidence="3" id="KW-0862">Zinc</keyword>
<evidence type="ECO:0000313" key="10">
    <source>
        <dbReference type="EMBL" id="GAT46151.1"/>
    </source>
</evidence>
<evidence type="ECO:0000256" key="6">
    <source>
        <dbReference type="ARBA" id="ARBA00023163"/>
    </source>
</evidence>
<feature type="compositionally biased region" description="Low complexity" evidence="8">
    <location>
        <begin position="237"/>
        <end position="256"/>
    </location>
</feature>
<keyword evidence="4" id="KW-0186">Copper</keyword>
<evidence type="ECO:0000256" key="1">
    <source>
        <dbReference type="ARBA" id="ARBA00004123"/>
    </source>
</evidence>
<evidence type="ECO:0000256" key="3">
    <source>
        <dbReference type="ARBA" id="ARBA00022833"/>
    </source>
</evidence>
<feature type="region of interest" description="Disordered" evidence="8">
    <location>
        <begin position="94"/>
        <end position="158"/>
    </location>
</feature>
<feature type="compositionally biased region" description="Polar residues" evidence="8">
    <location>
        <begin position="257"/>
        <end position="270"/>
    </location>
</feature>
<gene>
    <name evidence="10" type="ORF">MCHLO_03689</name>
</gene>
<organism evidence="10 11">
    <name type="scientific">Mycena chlorophos</name>
    <name type="common">Agaric fungus</name>
    <name type="synonym">Agaricus chlorophos</name>
    <dbReference type="NCBI Taxonomy" id="658473"/>
    <lineage>
        <taxon>Eukaryota</taxon>
        <taxon>Fungi</taxon>
        <taxon>Dikarya</taxon>
        <taxon>Basidiomycota</taxon>
        <taxon>Agaricomycotina</taxon>
        <taxon>Agaricomycetes</taxon>
        <taxon>Agaricomycetidae</taxon>
        <taxon>Agaricales</taxon>
        <taxon>Marasmiineae</taxon>
        <taxon>Mycenaceae</taxon>
        <taxon>Mycena</taxon>
    </lineage>
</organism>
<dbReference type="SMART" id="SM01090">
    <property type="entry name" value="Copper-fist"/>
    <property type="match status" value="1"/>
</dbReference>
<evidence type="ECO:0000259" key="9">
    <source>
        <dbReference type="PROSITE" id="PS50073"/>
    </source>
</evidence>
<accession>A0ABQ0L8J8</accession>
<dbReference type="EMBL" id="DF842145">
    <property type="protein sequence ID" value="GAT46151.1"/>
    <property type="molecule type" value="Genomic_DNA"/>
</dbReference>
<keyword evidence="7" id="KW-0539">Nucleus</keyword>
<dbReference type="InterPro" id="IPR036395">
    <property type="entry name" value="Cu_fist_DNA-bd_dom_sf"/>
</dbReference>
<evidence type="ECO:0000313" key="11">
    <source>
        <dbReference type="Proteomes" id="UP000815677"/>
    </source>
</evidence>
<dbReference type="PANTHER" id="PTHR28088">
    <property type="entry name" value="TRANSCRIPTIONAL ACTIVATOR HAA1-RELATED"/>
    <property type="match status" value="1"/>
</dbReference>
<dbReference type="SUPFAM" id="SSF57879">
    <property type="entry name" value="Zinc domain conserved in yeast copper-regulated transcription factors"/>
    <property type="match status" value="1"/>
</dbReference>
<name>A0ABQ0L8J8_MYCCL</name>
<dbReference type="PROSITE" id="PS50073">
    <property type="entry name" value="COPPER_FIST_2"/>
    <property type="match status" value="1"/>
</dbReference>
<feature type="compositionally biased region" description="Polar residues" evidence="8">
    <location>
        <begin position="134"/>
        <end position="150"/>
    </location>
</feature>
<feature type="region of interest" description="Disordered" evidence="8">
    <location>
        <begin position="307"/>
        <end position="342"/>
    </location>
</feature>
<dbReference type="PRINTS" id="PR00617">
    <property type="entry name" value="COPPERFIST"/>
</dbReference>
<evidence type="ECO:0000256" key="7">
    <source>
        <dbReference type="ARBA" id="ARBA00023242"/>
    </source>
</evidence>
<keyword evidence="11" id="KW-1185">Reference proteome</keyword>